<feature type="region of interest" description="Disordered" evidence="1">
    <location>
        <begin position="83"/>
        <end position="185"/>
    </location>
</feature>
<feature type="compositionally biased region" description="Basic and acidic residues" evidence="1">
    <location>
        <begin position="45"/>
        <end position="69"/>
    </location>
</feature>
<evidence type="ECO:0000256" key="1">
    <source>
        <dbReference type="SAM" id="MobiDB-lite"/>
    </source>
</evidence>
<dbReference type="Proteomes" id="UP000596902">
    <property type="component" value="Unassembled WGS sequence"/>
</dbReference>
<sequence>MAKEKNYNPVQEAKKAEKQKQIRKQKANLQTQRNEKLARRNPHRIQRDIDNLKELDQSGTIRPHERQRLQELEKDLAAVNKARAALGDKAPVFKPERQYNNNNDDNRERGAEQRDRRAGVLGKRSRDGQRKDMDSSDTDDDVKRIPMPRDTPPPIPKRFLQPEQDDASAATAAAAPEPKKPTIVYEAAPQVRDLRKEATKFMPASVAQKMKLAKGEGRLLEPEEFDKLRDEGYMNEKKKEEDNKSTAAGKEQAEKRTAAQSADEEELDAFLKGVQNASVKDAAEQVAEAAVQEAEYEMIAAEAQGQMEGISGEARTAENKLNHVSMEEVEDEDL</sequence>
<feature type="compositionally biased region" description="Basic and acidic residues" evidence="1">
    <location>
        <begin position="223"/>
        <end position="244"/>
    </location>
</feature>
<dbReference type="AlphaFoldDB" id="A0A8H7BB15"/>
<dbReference type="Pfam" id="PF09429">
    <property type="entry name" value="Wbp11"/>
    <property type="match status" value="1"/>
</dbReference>
<evidence type="ECO:0000313" key="3">
    <source>
        <dbReference type="EMBL" id="KAF7676005.1"/>
    </source>
</evidence>
<feature type="region of interest" description="Disordered" evidence="1">
    <location>
        <begin position="309"/>
        <end position="334"/>
    </location>
</feature>
<name>A0A8H7BB15_9PLEO</name>
<feature type="domain" description="Wbp11/ELF5/Saf1 N-terminal" evidence="2">
    <location>
        <begin position="4"/>
        <end position="81"/>
    </location>
</feature>
<evidence type="ECO:0000313" key="4">
    <source>
        <dbReference type="Proteomes" id="UP000596902"/>
    </source>
</evidence>
<protein>
    <recommendedName>
        <fullName evidence="2">Wbp11/ELF5/Saf1 N-terminal domain-containing protein</fullName>
    </recommendedName>
</protein>
<feature type="region of interest" description="Disordered" evidence="1">
    <location>
        <begin position="223"/>
        <end position="267"/>
    </location>
</feature>
<dbReference type="InterPro" id="IPR019007">
    <property type="entry name" value="Wbp11/ELF5/Saf1_N"/>
</dbReference>
<comment type="caution">
    <text evidence="3">The sequence shown here is derived from an EMBL/GenBank/DDBJ whole genome shotgun (WGS) entry which is preliminary data.</text>
</comment>
<keyword evidence="4" id="KW-1185">Reference proteome</keyword>
<feature type="compositionally biased region" description="Basic and acidic residues" evidence="1">
    <location>
        <begin position="1"/>
        <end position="20"/>
    </location>
</feature>
<dbReference type="GeneID" id="62203735"/>
<dbReference type="RefSeq" id="XP_038786246.1">
    <property type="nucleotide sequence ID" value="XM_038930557.1"/>
</dbReference>
<proteinExistence type="predicted"/>
<reference evidence="3" key="2">
    <citation type="submission" date="2020-08" db="EMBL/GenBank/DDBJ databases">
        <title>Draft Genome Sequence of Cumin Blight Pathogen Alternaria burnsii.</title>
        <authorList>
            <person name="Feng Z."/>
        </authorList>
    </citation>
    <scope>NUCLEOTIDE SEQUENCE</scope>
    <source>
        <strain evidence="3">CBS107.38</strain>
    </source>
</reference>
<dbReference type="EMBL" id="JAAABM010000007">
    <property type="protein sequence ID" value="KAF7676005.1"/>
    <property type="molecule type" value="Genomic_DNA"/>
</dbReference>
<feature type="compositionally biased region" description="Basic and acidic residues" evidence="1">
    <location>
        <begin position="104"/>
        <end position="134"/>
    </location>
</feature>
<accession>A0A8H7BB15</accession>
<organism evidence="3 4">
    <name type="scientific">Alternaria burnsii</name>
    <dbReference type="NCBI Taxonomy" id="1187904"/>
    <lineage>
        <taxon>Eukaryota</taxon>
        <taxon>Fungi</taxon>
        <taxon>Dikarya</taxon>
        <taxon>Ascomycota</taxon>
        <taxon>Pezizomycotina</taxon>
        <taxon>Dothideomycetes</taxon>
        <taxon>Pleosporomycetidae</taxon>
        <taxon>Pleosporales</taxon>
        <taxon>Pleosporineae</taxon>
        <taxon>Pleosporaceae</taxon>
        <taxon>Alternaria</taxon>
        <taxon>Alternaria sect. Alternaria</taxon>
    </lineage>
</organism>
<gene>
    <name evidence="3" type="ORF">GT037_005510</name>
</gene>
<reference evidence="3" key="1">
    <citation type="submission" date="2020-01" db="EMBL/GenBank/DDBJ databases">
        <authorList>
            <person name="Feng Z.H.Z."/>
        </authorList>
    </citation>
    <scope>NUCLEOTIDE SEQUENCE</scope>
    <source>
        <strain evidence="3">CBS107.38</strain>
    </source>
</reference>
<evidence type="ECO:0000259" key="2">
    <source>
        <dbReference type="Pfam" id="PF09429"/>
    </source>
</evidence>
<feature type="region of interest" description="Disordered" evidence="1">
    <location>
        <begin position="1"/>
        <end position="69"/>
    </location>
</feature>
<dbReference type="GO" id="GO:0006396">
    <property type="term" value="P:RNA processing"/>
    <property type="evidence" value="ECO:0007669"/>
    <property type="project" value="InterPro"/>
</dbReference>